<keyword evidence="3" id="KW-1185">Reference proteome</keyword>
<dbReference type="Proteomes" id="UP000000496">
    <property type="component" value="Chromosome gsn.131"/>
</dbReference>
<accession>F8L786</accession>
<keyword evidence="1" id="KW-0812">Transmembrane</keyword>
<dbReference type="EMBL" id="FR872582">
    <property type="protein sequence ID" value="CCB88602.1"/>
    <property type="molecule type" value="Genomic_DNA"/>
</dbReference>
<reference evidence="2 3" key="2">
    <citation type="journal article" date="2011" name="Mol. Biol. Evol.">
        <title>Unity in variety--the pan-genome of the Chlamydiae.</title>
        <authorList>
            <person name="Collingro A."/>
            <person name="Tischler P."/>
            <person name="Weinmaier T."/>
            <person name="Penz T."/>
            <person name="Heinz E."/>
            <person name="Brunham R.C."/>
            <person name="Read T.D."/>
            <person name="Bavoil P.M."/>
            <person name="Sachse K."/>
            <person name="Kahane S."/>
            <person name="Friedman M.G."/>
            <person name="Rattei T."/>
            <person name="Myers G.S."/>
            <person name="Horn M."/>
        </authorList>
    </citation>
    <scope>NUCLEOTIDE SEQUENCE [LARGE SCALE GENOMIC DNA]</scope>
    <source>
        <strain evidence="3">ATCC VR-1471 / Z</strain>
    </source>
</reference>
<protein>
    <submittedName>
        <fullName evidence="2">Uncharacterized protein</fullName>
    </submittedName>
</protein>
<proteinExistence type="predicted"/>
<keyword evidence="1" id="KW-1133">Transmembrane helix</keyword>
<organism evidence="2 3">
    <name type="scientific">Simkania negevensis (strain ATCC VR-1471 / DSM 27360 / Z)</name>
    <dbReference type="NCBI Taxonomy" id="331113"/>
    <lineage>
        <taxon>Bacteria</taxon>
        <taxon>Pseudomonadati</taxon>
        <taxon>Chlamydiota</taxon>
        <taxon>Chlamydiia</taxon>
        <taxon>Parachlamydiales</taxon>
        <taxon>Simkaniaceae</taxon>
        <taxon>Simkania</taxon>
    </lineage>
</organism>
<feature type="transmembrane region" description="Helical" evidence="1">
    <location>
        <begin position="15"/>
        <end position="33"/>
    </location>
</feature>
<dbReference type="KEGG" id="sng:SNE_A07250"/>
<name>F8L786_SIMNZ</name>
<dbReference type="HOGENOM" id="CLU_3358514_0_0_0"/>
<evidence type="ECO:0000313" key="3">
    <source>
        <dbReference type="Proteomes" id="UP000000496"/>
    </source>
</evidence>
<dbReference type="STRING" id="331113.SNE_A07250"/>
<keyword evidence="1" id="KW-0472">Membrane</keyword>
<gene>
    <name evidence="2" type="ordered locus">SNE_A07250</name>
</gene>
<sequence>MSFPASQFVVFGENILFFYFFAKRVFADIFIYLKQE</sequence>
<evidence type="ECO:0000256" key="1">
    <source>
        <dbReference type="SAM" id="Phobius"/>
    </source>
</evidence>
<evidence type="ECO:0000313" key="2">
    <source>
        <dbReference type="EMBL" id="CCB88602.1"/>
    </source>
</evidence>
<dbReference type="AlphaFoldDB" id="F8L786"/>
<reference key="1">
    <citation type="journal article" date="2011" name="Mol. Biol. Evol.">
        <title>Unity in variety -- the pan-genome of the Chlamydiae.</title>
        <authorList>
            <person name="Collingro A."/>
            <person name="Tischler P."/>
            <person name="Weinmaier T."/>
            <person name="Penz T."/>
            <person name="Heinz E."/>
            <person name="Brunham R.C."/>
            <person name="Read T.D."/>
            <person name="Bavoil P.M."/>
            <person name="Sachse K."/>
            <person name="Kahane S."/>
            <person name="Friedman M.G."/>
            <person name="Rattei T."/>
            <person name="Myers G.S.A."/>
            <person name="Horn M."/>
        </authorList>
    </citation>
    <scope>NUCLEOTIDE SEQUENCE</scope>
    <source>
        <strain>Z</strain>
    </source>
</reference>